<dbReference type="InterPro" id="IPR005084">
    <property type="entry name" value="CBM6"/>
</dbReference>
<evidence type="ECO:0000256" key="6">
    <source>
        <dbReference type="ARBA" id="ARBA00022837"/>
    </source>
</evidence>
<keyword evidence="5 11" id="KW-0732">Signal</keyword>
<comment type="similarity">
    <text evidence="9">Belongs to the polysaccharide lyase 1 family.</text>
</comment>
<comment type="subcellular location">
    <subcellularLocation>
        <location evidence="2 9">Secreted</location>
    </subcellularLocation>
</comment>
<gene>
    <name evidence="14" type="ORF">I5M07_09730</name>
</gene>
<dbReference type="InterPro" id="IPR026444">
    <property type="entry name" value="Secre_tail"/>
</dbReference>
<evidence type="ECO:0000313" key="14">
    <source>
        <dbReference type="EMBL" id="MBK0370120.1"/>
    </source>
</evidence>
<evidence type="ECO:0000256" key="3">
    <source>
        <dbReference type="ARBA" id="ARBA00022525"/>
    </source>
</evidence>
<name>A0A934PMU1_9FLAO</name>
<feature type="domain" description="CBM6" evidence="13">
    <location>
        <begin position="1397"/>
        <end position="1519"/>
    </location>
</feature>
<dbReference type="SUPFAM" id="SSF49785">
    <property type="entry name" value="Galactose-binding domain-like"/>
    <property type="match status" value="1"/>
</dbReference>
<evidence type="ECO:0000259" key="13">
    <source>
        <dbReference type="PROSITE" id="PS51175"/>
    </source>
</evidence>
<dbReference type="SUPFAM" id="SSF49265">
    <property type="entry name" value="Fibronectin type III"/>
    <property type="match status" value="3"/>
</dbReference>
<dbReference type="InterPro" id="IPR012334">
    <property type="entry name" value="Pectin_lyas_fold"/>
</dbReference>
<comment type="similarity">
    <text evidence="8">Belongs to the polysaccharide lyase 9 family.</text>
</comment>
<feature type="chain" id="PRO_5037533430" evidence="11">
    <location>
        <begin position="21"/>
        <end position="1614"/>
    </location>
</feature>
<dbReference type="PROSITE" id="PS51175">
    <property type="entry name" value="CBM6"/>
    <property type="match status" value="1"/>
</dbReference>
<keyword evidence="6" id="KW-0106">Calcium</keyword>
<keyword evidence="9" id="KW-0119">Carbohydrate metabolism</keyword>
<dbReference type="InterPro" id="IPR013783">
    <property type="entry name" value="Ig-like_fold"/>
</dbReference>
<dbReference type="PROSITE" id="PS50853">
    <property type="entry name" value="FN3"/>
    <property type="match status" value="1"/>
</dbReference>
<dbReference type="GO" id="GO:0016837">
    <property type="term" value="F:carbon-oxygen lyase activity, acting on polysaccharides"/>
    <property type="evidence" value="ECO:0007669"/>
    <property type="project" value="TreeGrafter"/>
</dbReference>
<dbReference type="GO" id="GO:0005576">
    <property type="term" value="C:extracellular region"/>
    <property type="evidence" value="ECO:0007669"/>
    <property type="project" value="UniProtKB-SubCell"/>
</dbReference>
<dbReference type="Gene3D" id="2.60.40.10">
    <property type="entry name" value="Immunoglobulins"/>
    <property type="match status" value="5"/>
</dbReference>
<dbReference type="SUPFAM" id="SSF51126">
    <property type="entry name" value="Pectin lyase-like"/>
    <property type="match status" value="2"/>
</dbReference>
<comment type="cofactor">
    <cofactor evidence="1">
        <name>Ca(2+)</name>
        <dbReference type="ChEBI" id="CHEBI:29108"/>
    </cofactor>
</comment>
<dbReference type="SMART" id="SM00060">
    <property type="entry name" value="FN3"/>
    <property type="match status" value="5"/>
</dbReference>
<feature type="compositionally biased region" description="Low complexity" evidence="10">
    <location>
        <begin position="1382"/>
        <end position="1397"/>
    </location>
</feature>
<dbReference type="InterPro" id="IPR039448">
    <property type="entry name" value="Beta_helix"/>
</dbReference>
<evidence type="ECO:0000256" key="7">
    <source>
        <dbReference type="ARBA" id="ARBA00023239"/>
    </source>
</evidence>
<evidence type="ECO:0000313" key="15">
    <source>
        <dbReference type="Proteomes" id="UP000609172"/>
    </source>
</evidence>
<dbReference type="EMBL" id="JAEHFV010000003">
    <property type="protein sequence ID" value="MBK0370120.1"/>
    <property type="molecule type" value="Genomic_DNA"/>
</dbReference>
<evidence type="ECO:0000256" key="2">
    <source>
        <dbReference type="ARBA" id="ARBA00004613"/>
    </source>
</evidence>
<dbReference type="SMART" id="SM00656">
    <property type="entry name" value="Amb_all"/>
    <property type="match status" value="1"/>
</dbReference>
<dbReference type="InterPro" id="IPR036116">
    <property type="entry name" value="FN3_sf"/>
</dbReference>
<evidence type="ECO:0000256" key="4">
    <source>
        <dbReference type="ARBA" id="ARBA00022723"/>
    </source>
</evidence>
<accession>A0A934PMU1</accession>
<evidence type="ECO:0000256" key="1">
    <source>
        <dbReference type="ARBA" id="ARBA00001913"/>
    </source>
</evidence>
<dbReference type="GO" id="GO:0000272">
    <property type="term" value="P:polysaccharide catabolic process"/>
    <property type="evidence" value="ECO:0007669"/>
    <property type="project" value="UniProtKB-KW"/>
</dbReference>
<dbReference type="InterPro" id="IPR008979">
    <property type="entry name" value="Galactose-bd-like_sf"/>
</dbReference>
<dbReference type="PANTHER" id="PTHR40088:SF1">
    <property type="entry name" value="PECTATE LYASE PEL9"/>
    <property type="match status" value="1"/>
</dbReference>
<dbReference type="Pfam" id="PF18962">
    <property type="entry name" value="Por_Secre_tail"/>
    <property type="match status" value="1"/>
</dbReference>
<feature type="signal peptide" evidence="11">
    <location>
        <begin position="1"/>
        <end position="20"/>
    </location>
</feature>
<dbReference type="PANTHER" id="PTHR40088">
    <property type="entry name" value="PECTATE LYASE (EUROFUNG)"/>
    <property type="match status" value="1"/>
</dbReference>
<dbReference type="InterPro" id="IPR011050">
    <property type="entry name" value="Pectin_lyase_fold/virulence"/>
</dbReference>
<dbReference type="Pfam" id="PF00544">
    <property type="entry name" value="Pectate_lyase_4"/>
    <property type="match status" value="1"/>
</dbReference>
<dbReference type="InterPro" id="IPR003961">
    <property type="entry name" value="FN3_dom"/>
</dbReference>
<sequence length="1614" mass="171525">MLKKLMILVTVLMTSHYSIGQTVTINESAGWLESAYVKWQPVSGAQSYNVYYSGNGVTNKKIDDPLIRSYGSYFRADVLGLKAGTYTLKVAPVISGTEGTAATTGNLTVKAHDRSGFAFANGRVPGAYNADGTPKSGAVILYVTEKTKNTISLDVTGASANPCVGLQTILDAFKKGKDTRPLIIRMVGQITDLSYMMAGDIVIENSNNAASFITLEGVGEDAVADGWGVRIKNASNIEIRNIATMNCNSGEGDNVGLQQGNDYVWVHNVDLFYGDAGSDADQAKGDGALDCKKSTYVTFAYNHFWDTGKSNLLGLSEGTTSGLYVTYHHNWYDHSDSRHPRVRYYSAHIYNNYYDGNSKYGVGSTLGSSLLVEGNYFRNCKYPILTSMQGSDIFDESSQSNNAGEMATFSKEAGGSIKAFNNYMIGQKRFVPYGASGYPNSTVDFDAFVATSRNQTMASNIKSSSGGNTHNNFDTNSSIMYSYTADSPEVAMANVKQYAGRQNGGDFKWTFNNSVDDASYDLNVPLKSALTSYKTKLVYIQGEGQVVVPTPDPVVNLTTTAGQNSVTLNWTVSNLTATGYEVYRDTDSDPSGRVKLSNVSASTTTYNDATAVGGTTYYYWIKANGSVDSNAMAATPTAATSNGTITLNATAGNATVNLSWTTSNLTVTALEVYRDTDADPAGRTKLATLATNATTYADTTVSNGTTYYYWIKANTNLDSNSVTATPAGSTTPGNGATIYVATNGSANNPGTQALPTTFEKALTTVTAGGTIFVKGGTYNFSSTILITANGSSALNKVFAYDGTPILNFSAMVESTSNRGIVLDGDYWHFKGIIIENAGDNGMLLSGNNNKIENCIFRKNKDTGLQLSRYNTSATSISQWPSNNLILNCEAYDNHDSTNENADGFAAKLTCGTGNIFRGCVSHHNIDDGWDLYTKSDTGPIGAILFEDCIAHDNGILTTGGTTGSGDKNGFKLGSSSDKVNHIVRRCIAYNNGKHGFTDNGNIGSIEFTNNTSYNNAEYNIHTRDGATHVWKNNLSFGNSTNDRIIGTKTAPNSFIGANGGFSVSSSDFETLTPGPNATPTANGFLKLKAGSSLIDAGVTSTGITYNGSKPDLGAIEYGSTVVVPTGTVTLTATAGDAIVTLNWTIADLTATSFEVYRDTDADPSGRVKLANLTATANNYTDATALNGTTYYYWIKANGVIDSNSASATPQAAVVGTVTLSATAGNASVNLNWTTTNLTATSFEVYRDTDADPAGRTKLTAISTSTTSYTDATAVNGTTYYYWIKANGSINSNAASATPQAPVSGTINLTATAGNASVALNWTINNLTITGLEVYRDTDADPAGRTKLTAVSTSTTSYTDATAVNGTTYYYWIKANASINSNAASATPAGSTTPSTPTRIENSDAGTISYDGALKSYPNADNGITINLSNDSGKEIVWNYNANTAGSYQVSFRYTRKASMNPSAIILINGVSQTLSLSETASGEFTTSAINANLVSGNNTIILRSNATGESADIDWIEIKKSGTTSKMVAEIITEEIKNVEISVYPNPTTDYVTVQTPENTTTNIAVYNTSGQLIFSKEQAKGDQIVDLTQQSNGIYFVRILNGKKEIIKKIIKK</sequence>
<protein>
    <submittedName>
        <fullName evidence="14">T9SS type A sorting domain-containing protein</fullName>
    </submittedName>
</protein>
<organism evidence="14 15">
    <name type="scientific">Flavobacterium agrisoli</name>
    <dbReference type="NCBI Taxonomy" id="2793066"/>
    <lineage>
        <taxon>Bacteria</taxon>
        <taxon>Pseudomonadati</taxon>
        <taxon>Bacteroidota</taxon>
        <taxon>Flavobacteriia</taxon>
        <taxon>Flavobacteriales</taxon>
        <taxon>Flavobacteriaceae</taxon>
        <taxon>Flavobacterium</taxon>
    </lineage>
</organism>
<dbReference type="NCBIfam" id="TIGR04183">
    <property type="entry name" value="Por_Secre_tail"/>
    <property type="match status" value="1"/>
</dbReference>
<evidence type="ECO:0000256" key="8">
    <source>
        <dbReference type="ARBA" id="ARBA00038263"/>
    </source>
</evidence>
<dbReference type="Proteomes" id="UP000609172">
    <property type="component" value="Unassembled WGS sequence"/>
</dbReference>
<evidence type="ECO:0000256" key="5">
    <source>
        <dbReference type="ARBA" id="ARBA00022729"/>
    </source>
</evidence>
<keyword evidence="7 9" id="KW-0456">Lyase</keyword>
<keyword evidence="9" id="KW-0624">Polysaccharide degradation</keyword>
<reference evidence="14" key="1">
    <citation type="submission" date="2020-12" db="EMBL/GenBank/DDBJ databases">
        <title>Bacterial novel species Flavobacterium sp. SE-1-e isolated from soil.</title>
        <authorList>
            <person name="Jung H.-Y."/>
        </authorList>
    </citation>
    <scope>NUCLEOTIDE SEQUENCE</scope>
    <source>
        <strain evidence="14">SE-1-e</strain>
    </source>
</reference>
<dbReference type="InterPro" id="IPR052052">
    <property type="entry name" value="Polysaccharide_Lyase_9"/>
</dbReference>
<evidence type="ECO:0000256" key="10">
    <source>
        <dbReference type="SAM" id="MobiDB-lite"/>
    </source>
</evidence>
<proteinExistence type="inferred from homology"/>
<dbReference type="GO" id="GO:0046872">
    <property type="term" value="F:metal ion binding"/>
    <property type="evidence" value="ECO:0007669"/>
    <property type="project" value="UniProtKB-KW"/>
</dbReference>
<dbReference type="Pfam" id="PF13229">
    <property type="entry name" value="Beta_helix"/>
    <property type="match status" value="1"/>
</dbReference>
<dbReference type="GO" id="GO:0030246">
    <property type="term" value="F:carbohydrate binding"/>
    <property type="evidence" value="ECO:0007669"/>
    <property type="project" value="InterPro"/>
</dbReference>
<dbReference type="Gene3D" id="2.60.120.260">
    <property type="entry name" value="Galactose-binding domain-like"/>
    <property type="match status" value="1"/>
</dbReference>
<dbReference type="Gene3D" id="2.160.20.10">
    <property type="entry name" value="Single-stranded right-handed beta-helix, Pectin lyase-like"/>
    <property type="match status" value="2"/>
</dbReference>
<keyword evidence="15" id="KW-1185">Reference proteome</keyword>
<keyword evidence="3 9" id="KW-0964">Secreted</keyword>
<dbReference type="InterPro" id="IPR002022">
    <property type="entry name" value="Pec_lyase"/>
</dbReference>
<dbReference type="RefSeq" id="WP_200106243.1">
    <property type="nucleotide sequence ID" value="NZ_JAEHFV010000003.1"/>
</dbReference>
<dbReference type="SMART" id="SM00710">
    <property type="entry name" value="PbH1"/>
    <property type="match status" value="10"/>
</dbReference>
<evidence type="ECO:0000259" key="12">
    <source>
        <dbReference type="PROSITE" id="PS50853"/>
    </source>
</evidence>
<evidence type="ECO:0000256" key="11">
    <source>
        <dbReference type="SAM" id="SignalP"/>
    </source>
</evidence>
<evidence type="ECO:0000256" key="9">
    <source>
        <dbReference type="RuleBase" id="RU361173"/>
    </source>
</evidence>
<dbReference type="InterPro" id="IPR006626">
    <property type="entry name" value="PbH1"/>
</dbReference>
<keyword evidence="4" id="KW-0479">Metal-binding</keyword>
<feature type="region of interest" description="Disordered" evidence="10">
    <location>
        <begin position="1382"/>
        <end position="1403"/>
    </location>
</feature>
<feature type="domain" description="Fibronectin type-III" evidence="12">
    <location>
        <begin position="550"/>
        <end position="644"/>
    </location>
</feature>
<comment type="caution">
    <text evidence="14">The sequence shown here is derived from an EMBL/GenBank/DDBJ whole genome shotgun (WGS) entry which is preliminary data.</text>
</comment>